<name>A0ABZ2TH59_9RHOB</name>
<dbReference type="Proteomes" id="UP001281305">
    <property type="component" value="Chromosome"/>
</dbReference>
<evidence type="ECO:0000259" key="8">
    <source>
        <dbReference type="Pfam" id="PF01656"/>
    </source>
</evidence>
<comment type="function">
    <text evidence="6 7">Catalyzes amidations at positions B, D, E, and G on adenosylcobyrinic A,C-diamide. NH(2) groups are provided by glutamine, and one molecule of ATP is hydrogenolyzed for each amidation.</text>
</comment>
<dbReference type="NCBIfam" id="TIGR00313">
    <property type="entry name" value="cobQ"/>
    <property type="match status" value="1"/>
</dbReference>
<dbReference type="NCBIfam" id="NF001989">
    <property type="entry name" value="PRK00784.1"/>
    <property type="match status" value="1"/>
</dbReference>
<dbReference type="EMBL" id="CP146606">
    <property type="protein sequence ID" value="WYK19019.1"/>
    <property type="molecule type" value="Genomic_DNA"/>
</dbReference>
<dbReference type="PANTHER" id="PTHR21343:SF1">
    <property type="entry name" value="COBYRIC ACID SYNTHASE"/>
    <property type="match status" value="1"/>
</dbReference>
<dbReference type="PROSITE" id="PS51274">
    <property type="entry name" value="GATASE_COBBQ"/>
    <property type="match status" value="1"/>
</dbReference>
<organism evidence="10 11">
    <name type="scientific">Roseovarius rhodophyticola</name>
    <dbReference type="NCBI Taxonomy" id="3080827"/>
    <lineage>
        <taxon>Bacteria</taxon>
        <taxon>Pseudomonadati</taxon>
        <taxon>Pseudomonadota</taxon>
        <taxon>Alphaproteobacteria</taxon>
        <taxon>Rhodobacterales</taxon>
        <taxon>Roseobacteraceae</taxon>
        <taxon>Roseovarius</taxon>
    </lineage>
</organism>
<feature type="active site" evidence="7">
    <location>
        <position position="427"/>
    </location>
</feature>
<evidence type="ECO:0000313" key="10">
    <source>
        <dbReference type="EMBL" id="WYK19019.1"/>
    </source>
</evidence>
<dbReference type="CDD" id="cd05389">
    <property type="entry name" value="CobQ_N"/>
    <property type="match status" value="1"/>
</dbReference>
<keyword evidence="11" id="KW-1185">Reference proteome</keyword>
<dbReference type="InterPro" id="IPR029062">
    <property type="entry name" value="Class_I_gatase-like"/>
</dbReference>
<dbReference type="InterPro" id="IPR033949">
    <property type="entry name" value="CobQ_GATase1"/>
</dbReference>
<dbReference type="RefSeq" id="WP_317055703.1">
    <property type="nucleotide sequence ID" value="NZ_CP146606.1"/>
</dbReference>
<evidence type="ECO:0000313" key="11">
    <source>
        <dbReference type="Proteomes" id="UP001281305"/>
    </source>
</evidence>
<dbReference type="Pfam" id="PF07685">
    <property type="entry name" value="GATase_3"/>
    <property type="match status" value="1"/>
</dbReference>
<accession>A0ABZ2TH59</accession>
<dbReference type="Pfam" id="PF01656">
    <property type="entry name" value="CbiA"/>
    <property type="match status" value="1"/>
</dbReference>
<dbReference type="InterPro" id="IPR011698">
    <property type="entry name" value="GATase_3"/>
</dbReference>
<dbReference type="SUPFAM" id="SSF52540">
    <property type="entry name" value="P-loop containing nucleoside triphosphate hydrolases"/>
    <property type="match status" value="1"/>
</dbReference>
<gene>
    <name evidence="7" type="primary">cobQ</name>
    <name evidence="10" type="ORF">RZS32_003810</name>
</gene>
<dbReference type="InterPro" id="IPR047045">
    <property type="entry name" value="CobQ_N"/>
</dbReference>
<reference evidence="10 11" key="1">
    <citation type="submission" date="2024-02" db="EMBL/GenBank/DDBJ databases">
        <title>Roseovarius strain W115 nov., isolated from a marine algae.</title>
        <authorList>
            <person name="Lee M.W."/>
            <person name="Lee J.K."/>
            <person name="Kim J.M."/>
            <person name="Choi D.G."/>
            <person name="Baek J.H."/>
            <person name="Bayburt H."/>
            <person name="Jung J.J."/>
            <person name="Han D.M."/>
            <person name="Jeon C.O."/>
        </authorList>
    </citation>
    <scope>NUCLEOTIDE SEQUENCE [LARGE SCALE GENOMIC DNA]</scope>
    <source>
        <strain evidence="10 11">W115</strain>
    </source>
</reference>
<comment type="pathway">
    <text evidence="1 7">Cofactor biosynthesis; adenosylcobalamin biosynthesis.</text>
</comment>
<keyword evidence="4 7" id="KW-0169">Cobalamin biosynthesis</keyword>
<feature type="domain" description="CobQ/CobB/MinD/ParA nucleotide binding" evidence="8">
    <location>
        <begin position="5"/>
        <end position="237"/>
    </location>
</feature>
<evidence type="ECO:0000259" key="9">
    <source>
        <dbReference type="Pfam" id="PF07685"/>
    </source>
</evidence>
<evidence type="ECO:0000256" key="3">
    <source>
        <dbReference type="ARBA" id="ARBA00019833"/>
    </source>
</evidence>
<protein>
    <recommendedName>
        <fullName evidence="3 7">Cobyric acid synthase</fullName>
    </recommendedName>
</protein>
<comment type="similarity">
    <text evidence="2 7">Belongs to the CobB/CobQ family. CobQ subfamily.</text>
</comment>
<dbReference type="Gene3D" id="3.40.50.300">
    <property type="entry name" value="P-loop containing nucleotide triphosphate hydrolases"/>
    <property type="match status" value="1"/>
</dbReference>
<sequence length="486" mass="51726">MAQSIMIQGAGSNVGKSMVVAGLARAYTRRGLSVAPFKPQNMSNNAAVTVDGGEIGRAQALQARACGRDAHTDMNPVLLKPESEIGAQVVVQGQRFDTLRARDYGKVKHKLLPPVLESFTRLCDTADLVLVEGAGSPAEINLRAGDIANMGFAEAAGVPVVLVGDIDRGGVIAQLVGTQVILPEDDADRIKAFAVNKFRGDVRLFDEGLSEIAARTGWPSLGVIPWFADAWRLPAEDVMDIGSSKGGTLRVVVPRLSRIANFDDLDPLSSEPDVNVEIIEPGRPLPGNADLVLIPGSKSTIGDLADFRANGWDVDLEAHIRRGGHVLGICGGYQMLGREIADSEGIEGAPGTVKGLGHLDVTTVMHPEKRLALTQATYQATGDSVEGYEIHIGKTEGPDTTRAWLSVGHRPEGAASPDGRVRGCYLHGLFASDAFRAAYLCELGGVSDLQFDNRVDATLDALADHLEKHMDLDLLLNLAETPKIQS</sequence>
<evidence type="ECO:0000256" key="7">
    <source>
        <dbReference type="HAMAP-Rule" id="MF_00028"/>
    </source>
</evidence>
<dbReference type="InterPro" id="IPR002586">
    <property type="entry name" value="CobQ/CobB/MinD/ParA_Nub-bd_dom"/>
</dbReference>
<dbReference type="InterPro" id="IPR027417">
    <property type="entry name" value="P-loop_NTPase"/>
</dbReference>
<keyword evidence="5 7" id="KW-0315">Glutamine amidotransferase</keyword>
<dbReference type="PANTHER" id="PTHR21343">
    <property type="entry name" value="DETHIOBIOTIN SYNTHETASE"/>
    <property type="match status" value="1"/>
</dbReference>
<evidence type="ECO:0000256" key="2">
    <source>
        <dbReference type="ARBA" id="ARBA00006205"/>
    </source>
</evidence>
<dbReference type="Gene3D" id="3.40.50.880">
    <property type="match status" value="1"/>
</dbReference>
<dbReference type="InterPro" id="IPR004459">
    <property type="entry name" value="CobQ_synth"/>
</dbReference>
<evidence type="ECO:0000256" key="6">
    <source>
        <dbReference type="ARBA" id="ARBA00025166"/>
    </source>
</evidence>
<evidence type="ECO:0000256" key="1">
    <source>
        <dbReference type="ARBA" id="ARBA00004953"/>
    </source>
</evidence>
<proteinExistence type="inferred from homology"/>
<evidence type="ECO:0000256" key="4">
    <source>
        <dbReference type="ARBA" id="ARBA00022573"/>
    </source>
</evidence>
<dbReference type="SUPFAM" id="SSF52317">
    <property type="entry name" value="Class I glutamine amidotransferase-like"/>
    <property type="match status" value="1"/>
</dbReference>
<evidence type="ECO:0000256" key="5">
    <source>
        <dbReference type="ARBA" id="ARBA00022962"/>
    </source>
</evidence>
<dbReference type="CDD" id="cd01750">
    <property type="entry name" value="GATase1_CobQ"/>
    <property type="match status" value="1"/>
</dbReference>
<dbReference type="HAMAP" id="MF_00028">
    <property type="entry name" value="CobQ"/>
    <property type="match status" value="1"/>
</dbReference>
<feature type="domain" description="CobB/CobQ-like glutamine amidotransferase" evidence="9">
    <location>
        <begin position="250"/>
        <end position="434"/>
    </location>
</feature>
<feature type="active site" description="Nucleophile" evidence="7">
    <location>
        <position position="330"/>
    </location>
</feature>